<comment type="caution">
    <text evidence="2">The sequence shown here is derived from an EMBL/GenBank/DDBJ whole genome shotgun (WGS) entry which is preliminary data.</text>
</comment>
<protein>
    <submittedName>
        <fullName evidence="2">Uncharacterized protein</fullName>
    </submittedName>
</protein>
<name>A0A7J6RYY4_PEROL</name>
<dbReference type="Proteomes" id="UP000574390">
    <property type="component" value="Unassembled WGS sequence"/>
</dbReference>
<feature type="compositionally biased region" description="Low complexity" evidence="1">
    <location>
        <begin position="41"/>
        <end position="55"/>
    </location>
</feature>
<feature type="region of interest" description="Disordered" evidence="1">
    <location>
        <begin position="1"/>
        <end position="74"/>
    </location>
</feature>
<dbReference type="AlphaFoldDB" id="A0A7J6RYY4"/>
<accession>A0A7J6RYY4</accession>
<evidence type="ECO:0000256" key="1">
    <source>
        <dbReference type="SAM" id="MobiDB-lite"/>
    </source>
</evidence>
<gene>
    <name evidence="2" type="ORF">FOZ62_013012</name>
</gene>
<sequence length="157" mass="16838">MDQPAGSVGEGAGKAGFDLGEKPVDSDVHMVEAESVKAERSVSGSGEKSEGGTASELHKQVYLPPDPGAPAFSVMAPHRRPIAYDEYETDNGSSRILYLRSVLPTQPVLVPPGGQYRMPTSGGDTHFDEEERRRAAVKADAKRKELRAASVLPYTLD</sequence>
<organism evidence="2 3">
    <name type="scientific">Perkinsus olseni</name>
    <name type="common">Perkinsus atlanticus</name>
    <dbReference type="NCBI Taxonomy" id="32597"/>
    <lineage>
        <taxon>Eukaryota</taxon>
        <taxon>Sar</taxon>
        <taxon>Alveolata</taxon>
        <taxon>Perkinsozoa</taxon>
        <taxon>Perkinsea</taxon>
        <taxon>Perkinsida</taxon>
        <taxon>Perkinsidae</taxon>
        <taxon>Perkinsus</taxon>
    </lineage>
</organism>
<proteinExistence type="predicted"/>
<feature type="compositionally biased region" description="Basic and acidic residues" evidence="1">
    <location>
        <begin position="19"/>
        <end position="40"/>
    </location>
</feature>
<reference evidence="2 3" key="1">
    <citation type="submission" date="2020-04" db="EMBL/GenBank/DDBJ databases">
        <title>Perkinsus olseni comparative genomics.</title>
        <authorList>
            <person name="Bogema D.R."/>
        </authorList>
    </citation>
    <scope>NUCLEOTIDE SEQUENCE [LARGE SCALE GENOMIC DNA]</scope>
    <source>
        <strain evidence="2">ATCC PRA-205</strain>
    </source>
</reference>
<evidence type="ECO:0000313" key="3">
    <source>
        <dbReference type="Proteomes" id="UP000574390"/>
    </source>
</evidence>
<feature type="region of interest" description="Disordered" evidence="1">
    <location>
        <begin position="110"/>
        <end position="130"/>
    </location>
</feature>
<dbReference type="EMBL" id="JABANM010018724">
    <property type="protein sequence ID" value="KAF4725651.1"/>
    <property type="molecule type" value="Genomic_DNA"/>
</dbReference>
<evidence type="ECO:0000313" key="2">
    <source>
        <dbReference type="EMBL" id="KAF4725651.1"/>
    </source>
</evidence>
<feature type="non-terminal residue" evidence="2">
    <location>
        <position position="1"/>
    </location>
</feature>